<evidence type="ECO:0000313" key="1">
    <source>
        <dbReference type="EMBL" id="CAH0560047.1"/>
    </source>
</evidence>
<dbReference type="OrthoDB" id="7085216at2759"/>
<dbReference type="AlphaFoldDB" id="A0A9P0BE07"/>
<protein>
    <submittedName>
        <fullName evidence="1">Uncharacterized protein</fullName>
    </submittedName>
</protein>
<sequence>MDFFGLTGMGASSPIRDTMRPDYQEPSVKPDLAETLKKANEEGKPLSEVVREADVYIGFVDGFSYGSYDRLTQMRSKAILKPVGPQEMHAIPATESMKFGWWYNDCKLPKYESEPNWYKRETQFALNSSDMTKFASIKRL</sequence>
<organism evidence="1 2">
    <name type="scientific">Brassicogethes aeneus</name>
    <name type="common">Rape pollen beetle</name>
    <name type="synonym">Meligethes aeneus</name>
    <dbReference type="NCBI Taxonomy" id="1431903"/>
    <lineage>
        <taxon>Eukaryota</taxon>
        <taxon>Metazoa</taxon>
        <taxon>Ecdysozoa</taxon>
        <taxon>Arthropoda</taxon>
        <taxon>Hexapoda</taxon>
        <taxon>Insecta</taxon>
        <taxon>Pterygota</taxon>
        <taxon>Neoptera</taxon>
        <taxon>Endopterygota</taxon>
        <taxon>Coleoptera</taxon>
        <taxon>Polyphaga</taxon>
        <taxon>Cucujiformia</taxon>
        <taxon>Nitidulidae</taxon>
        <taxon>Meligethinae</taxon>
        <taxon>Brassicogethes</taxon>
    </lineage>
</organism>
<dbReference type="PANTHER" id="PTHR35263:SF1">
    <property type="entry name" value="TESTIS-EXPRESSED PROTEIN 49"/>
    <property type="match status" value="1"/>
</dbReference>
<keyword evidence="2" id="KW-1185">Reference proteome</keyword>
<reference evidence="1" key="1">
    <citation type="submission" date="2021-12" db="EMBL/GenBank/DDBJ databases">
        <authorList>
            <person name="King R."/>
        </authorList>
    </citation>
    <scope>NUCLEOTIDE SEQUENCE</scope>
</reference>
<accession>A0A9P0BE07</accession>
<name>A0A9P0BE07_BRAAE</name>
<proteinExistence type="predicted"/>
<dbReference type="Proteomes" id="UP001154078">
    <property type="component" value="Chromosome 7"/>
</dbReference>
<gene>
    <name evidence="1" type="ORF">MELIAE_LOCUS9880</name>
</gene>
<dbReference type="Pfam" id="PF22593">
    <property type="entry name" value="SPMIP11"/>
    <property type="match status" value="1"/>
</dbReference>
<dbReference type="PANTHER" id="PTHR35263">
    <property type="entry name" value="TESTIS-EXPRESSED PROTEIN 49"/>
    <property type="match status" value="1"/>
</dbReference>
<evidence type="ECO:0000313" key="2">
    <source>
        <dbReference type="Proteomes" id="UP001154078"/>
    </source>
</evidence>
<dbReference type="EMBL" id="OV121138">
    <property type="protein sequence ID" value="CAH0560047.1"/>
    <property type="molecule type" value="Genomic_DNA"/>
</dbReference>
<dbReference type="InterPro" id="IPR038775">
    <property type="entry name" value="SPMIP11"/>
</dbReference>